<dbReference type="Gene3D" id="3.40.50.2020">
    <property type="match status" value="1"/>
</dbReference>
<gene>
    <name evidence="3" type="ORF">GCM10009798_37030</name>
</gene>
<dbReference type="PANTHER" id="PTHR47505:SF1">
    <property type="entry name" value="DNA UTILIZATION PROTEIN YHGH"/>
    <property type="match status" value="1"/>
</dbReference>
<dbReference type="CDD" id="cd06223">
    <property type="entry name" value="PRTases_typeI"/>
    <property type="match status" value="1"/>
</dbReference>
<dbReference type="PANTHER" id="PTHR47505">
    <property type="entry name" value="DNA UTILIZATION PROTEIN YHGH"/>
    <property type="match status" value="1"/>
</dbReference>
<evidence type="ECO:0000256" key="1">
    <source>
        <dbReference type="ARBA" id="ARBA00008007"/>
    </source>
</evidence>
<reference evidence="4" key="1">
    <citation type="journal article" date="2019" name="Int. J. Syst. Evol. Microbiol.">
        <title>The Global Catalogue of Microorganisms (GCM) 10K type strain sequencing project: providing services to taxonomists for standard genome sequencing and annotation.</title>
        <authorList>
            <consortium name="The Broad Institute Genomics Platform"/>
            <consortium name="The Broad Institute Genome Sequencing Center for Infectious Disease"/>
            <person name="Wu L."/>
            <person name="Ma J."/>
        </authorList>
    </citation>
    <scope>NUCLEOTIDE SEQUENCE [LARGE SCALE GENOMIC DNA]</scope>
    <source>
        <strain evidence="4">JCM 15309</strain>
    </source>
</reference>
<protein>
    <submittedName>
        <fullName evidence="3">ComF family protein</fullName>
    </submittedName>
</protein>
<dbReference type="SUPFAM" id="SSF53271">
    <property type="entry name" value="PRTase-like"/>
    <property type="match status" value="1"/>
</dbReference>
<organism evidence="3 4">
    <name type="scientific">Nocardioides panacihumi</name>
    <dbReference type="NCBI Taxonomy" id="400774"/>
    <lineage>
        <taxon>Bacteria</taxon>
        <taxon>Bacillati</taxon>
        <taxon>Actinomycetota</taxon>
        <taxon>Actinomycetes</taxon>
        <taxon>Propionibacteriales</taxon>
        <taxon>Nocardioidaceae</taxon>
        <taxon>Nocardioides</taxon>
    </lineage>
</organism>
<evidence type="ECO:0000313" key="4">
    <source>
        <dbReference type="Proteomes" id="UP001500571"/>
    </source>
</evidence>
<dbReference type="InterPro" id="IPR000836">
    <property type="entry name" value="PRTase_dom"/>
</dbReference>
<evidence type="ECO:0000256" key="2">
    <source>
        <dbReference type="SAM" id="MobiDB-lite"/>
    </source>
</evidence>
<comment type="caution">
    <text evidence="3">The sequence shown here is derived from an EMBL/GenBank/DDBJ whole genome shotgun (WGS) entry which is preliminary data.</text>
</comment>
<sequence>MPTSLRDAWADLLLGATCVGCARPGRLLCRPCESALPRAARQAWPSPTPPGLVPPFAAGPYEGTVQQLVLGLKEHRLLALRRPLGSLLGAAVGAALTAVDGPVALVPVPSRPSSVRQRALDATYDVTAVAARDLRAAGMDVTAVRLLRTRPGLRDQAGLTATDRVANLAGSMTCPAGGLVQLARRLPRARVVICDDVITTGATAREAQRALQCVGLEVLAVAAVAATRRRLGRGPECISGKSSRPALGPSGAGV</sequence>
<evidence type="ECO:0000313" key="3">
    <source>
        <dbReference type="EMBL" id="GAA1972463.1"/>
    </source>
</evidence>
<keyword evidence="4" id="KW-1185">Reference proteome</keyword>
<dbReference type="InterPro" id="IPR029057">
    <property type="entry name" value="PRTase-like"/>
</dbReference>
<proteinExistence type="inferred from homology"/>
<dbReference type="EMBL" id="BAAAPB010000004">
    <property type="protein sequence ID" value="GAA1972463.1"/>
    <property type="molecule type" value="Genomic_DNA"/>
</dbReference>
<dbReference type="InterPro" id="IPR051910">
    <property type="entry name" value="ComF/GntX_DNA_util-trans"/>
</dbReference>
<accession>A0ABP5D1B7</accession>
<comment type="similarity">
    <text evidence="1">Belongs to the ComF/GntX family.</text>
</comment>
<dbReference type="RefSeq" id="WP_344047405.1">
    <property type="nucleotide sequence ID" value="NZ_BAAAPB010000004.1"/>
</dbReference>
<feature type="region of interest" description="Disordered" evidence="2">
    <location>
        <begin position="234"/>
        <end position="254"/>
    </location>
</feature>
<name>A0ABP5D1B7_9ACTN</name>
<dbReference type="Proteomes" id="UP001500571">
    <property type="component" value="Unassembled WGS sequence"/>
</dbReference>